<evidence type="ECO:0000313" key="3">
    <source>
        <dbReference type="EMBL" id="GHF44028.1"/>
    </source>
</evidence>
<gene>
    <name evidence="3" type="ORF">GCM10017056_14950</name>
</gene>
<name>A0A8J3GWP4_9RHOB</name>
<protein>
    <submittedName>
        <fullName evidence="3">Uncharacterized protein</fullName>
    </submittedName>
</protein>
<feature type="chain" id="PRO_5035217386" evidence="2">
    <location>
        <begin position="22"/>
        <end position="142"/>
    </location>
</feature>
<sequence length="142" mass="15226">MPQAVRPVAALLIALASLAQAQEAPSCAALDPARPQDAYRAFDCVSRLDAELSATRARLAQAEAHLDQLERRLAALDPSRLLGPVNERLDALTVKLATASAVPAHRAVVAFTPRSDGQPCPDHWHRFEGGQPPSGLTYCVRD</sequence>
<comment type="caution">
    <text evidence="3">The sequence shown here is derived from an EMBL/GenBank/DDBJ whole genome shotgun (WGS) entry which is preliminary data.</text>
</comment>
<feature type="coiled-coil region" evidence="1">
    <location>
        <begin position="45"/>
        <end position="72"/>
    </location>
</feature>
<accession>A0A8J3GWP4</accession>
<reference evidence="3" key="1">
    <citation type="journal article" date="2014" name="Int. J. Syst. Evol. Microbiol.">
        <title>Complete genome sequence of Corynebacterium casei LMG S-19264T (=DSM 44701T), isolated from a smear-ripened cheese.</title>
        <authorList>
            <consortium name="US DOE Joint Genome Institute (JGI-PGF)"/>
            <person name="Walter F."/>
            <person name="Albersmeier A."/>
            <person name="Kalinowski J."/>
            <person name="Ruckert C."/>
        </authorList>
    </citation>
    <scope>NUCLEOTIDE SEQUENCE</scope>
    <source>
        <strain evidence="3">KCTC 42650</strain>
    </source>
</reference>
<organism evidence="3 4">
    <name type="scientific">Seohaeicola zhoushanensis</name>
    <dbReference type="NCBI Taxonomy" id="1569283"/>
    <lineage>
        <taxon>Bacteria</taxon>
        <taxon>Pseudomonadati</taxon>
        <taxon>Pseudomonadota</taxon>
        <taxon>Alphaproteobacteria</taxon>
        <taxon>Rhodobacterales</taxon>
        <taxon>Roseobacteraceae</taxon>
        <taxon>Seohaeicola</taxon>
    </lineage>
</organism>
<keyword evidence="2" id="KW-0732">Signal</keyword>
<evidence type="ECO:0000256" key="1">
    <source>
        <dbReference type="SAM" id="Coils"/>
    </source>
</evidence>
<keyword evidence="4" id="KW-1185">Reference proteome</keyword>
<keyword evidence="1" id="KW-0175">Coiled coil</keyword>
<proteinExistence type="predicted"/>
<evidence type="ECO:0000313" key="4">
    <source>
        <dbReference type="Proteomes" id="UP000626220"/>
    </source>
</evidence>
<reference evidence="3" key="2">
    <citation type="submission" date="2020-09" db="EMBL/GenBank/DDBJ databases">
        <authorList>
            <person name="Sun Q."/>
            <person name="Kim S."/>
        </authorList>
    </citation>
    <scope>NUCLEOTIDE SEQUENCE</scope>
    <source>
        <strain evidence="3">KCTC 42650</strain>
    </source>
</reference>
<dbReference type="EMBL" id="BNCJ01000002">
    <property type="protein sequence ID" value="GHF44028.1"/>
    <property type="molecule type" value="Genomic_DNA"/>
</dbReference>
<feature type="signal peptide" evidence="2">
    <location>
        <begin position="1"/>
        <end position="21"/>
    </location>
</feature>
<dbReference type="Proteomes" id="UP000626220">
    <property type="component" value="Unassembled WGS sequence"/>
</dbReference>
<dbReference type="RefSeq" id="WP_189679400.1">
    <property type="nucleotide sequence ID" value="NZ_BNCJ01000002.1"/>
</dbReference>
<evidence type="ECO:0000256" key="2">
    <source>
        <dbReference type="SAM" id="SignalP"/>
    </source>
</evidence>
<dbReference type="AlphaFoldDB" id="A0A8J3GWP4"/>